<dbReference type="AlphaFoldDB" id="A0A7W7UBD2"/>
<keyword evidence="3" id="KW-1185">Reference proteome</keyword>
<feature type="signal peptide" evidence="1">
    <location>
        <begin position="1"/>
        <end position="27"/>
    </location>
</feature>
<feature type="chain" id="PRO_5030601121" evidence="1">
    <location>
        <begin position="28"/>
        <end position="214"/>
    </location>
</feature>
<protein>
    <submittedName>
        <fullName evidence="2">Putative low-complexity protein</fullName>
    </submittedName>
</protein>
<dbReference type="EMBL" id="JACHJY010000031">
    <property type="protein sequence ID" value="MBB4987582.1"/>
    <property type="molecule type" value="Genomic_DNA"/>
</dbReference>
<keyword evidence="1" id="KW-0732">Signal</keyword>
<accession>A0A7W7UBD2</accession>
<proteinExistence type="predicted"/>
<gene>
    <name evidence="2" type="ORF">GGE06_008557</name>
</gene>
<evidence type="ECO:0000256" key="1">
    <source>
        <dbReference type="SAM" id="SignalP"/>
    </source>
</evidence>
<dbReference type="Proteomes" id="UP000582643">
    <property type="component" value="Unassembled WGS sequence"/>
</dbReference>
<organism evidence="2 3">
    <name type="scientific">Streptomyces nymphaeiformis</name>
    <dbReference type="NCBI Taxonomy" id="2663842"/>
    <lineage>
        <taxon>Bacteria</taxon>
        <taxon>Bacillati</taxon>
        <taxon>Actinomycetota</taxon>
        <taxon>Actinomycetes</taxon>
        <taxon>Kitasatosporales</taxon>
        <taxon>Streptomycetaceae</taxon>
        <taxon>Streptomyces</taxon>
    </lineage>
</organism>
<comment type="caution">
    <text evidence="2">The sequence shown here is derived from an EMBL/GenBank/DDBJ whole genome shotgun (WGS) entry which is preliminary data.</text>
</comment>
<evidence type="ECO:0000313" key="2">
    <source>
        <dbReference type="EMBL" id="MBB4987582.1"/>
    </source>
</evidence>
<evidence type="ECO:0000313" key="3">
    <source>
        <dbReference type="Proteomes" id="UP000582643"/>
    </source>
</evidence>
<reference evidence="2 3" key="1">
    <citation type="submission" date="2020-08" db="EMBL/GenBank/DDBJ databases">
        <title>Genomic Encyclopedia of Type Strains, Phase III (KMG-III): the genomes of soil and plant-associated and newly described type strains.</title>
        <authorList>
            <person name="Whitman W."/>
        </authorList>
    </citation>
    <scope>NUCLEOTIDE SEQUENCE [LARGE SCALE GENOMIC DNA]</scope>
    <source>
        <strain evidence="2 3">SFB5A</strain>
    </source>
</reference>
<name>A0A7W7UBD2_9ACTN</name>
<sequence>MLRNKVFTALAAAALTLLALPAASASAKTPADTTGMAIASVEYKGTVTTLAALEKKIGETHCHDGKGKGKLTCFATEREADLDLLAKGGLPAEAAKAAARKWGVAVPKQTRVAAAAATGTCHPWVTVRYYDGNYGTGSSVNLYCDYPDLSQVGWDNRANSLTCMVCSPIQHPDVKGMASFQNYNYMFNQQLTQTSATVQAASANTISSNRLYFY</sequence>